<name>C8NEZ9_9LACT</name>
<keyword evidence="4 7" id="KW-0233">DNA recombination</keyword>
<dbReference type="Proteomes" id="UP000005926">
    <property type="component" value="Unassembled WGS sequence"/>
</dbReference>
<reference evidence="9 10" key="1">
    <citation type="submission" date="2009-08" db="EMBL/GenBank/DDBJ databases">
        <authorList>
            <person name="Muzny D."/>
            <person name="Qin X."/>
            <person name="Deng J."/>
            <person name="Jiang H."/>
            <person name="Liu Y."/>
            <person name="Qu J."/>
            <person name="Song X.-Z."/>
            <person name="Zhang L."/>
            <person name="Thornton R."/>
            <person name="Coyle M."/>
            <person name="Francisco L."/>
            <person name="Jackson L."/>
            <person name="Javaid M."/>
            <person name="Korchina V."/>
            <person name="Kovar C."/>
            <person name="Mata R."/>
            <person name="Mathew T."/>
            <person name="Ngo R."/>
            <person name="Nguyen L."/>
            <person name="Nguyen N."/>
            <person name="Okwuonu G."/>
            <person name="Ongeri F."/>
            <person name="Pham C."/>
            <person name="Simmons D."/>
            <person name="Wilczek-Boney K."/>
            <person name="Hale W."/>
            <person name="Jakkamsetti A."/>
            <person name="Pham P."/>
            <person name="Ruth R."/>
            <person name="San Lucas F."/>
            <person name="Warren J."/>
            <person name="Zhang J."/>
            <person name="Zhao Z."/>
            <person name="Zhou C."/>
            <person name="Zhu D."/>
            <person name="Lee S."/>
            <person name="Bess C."/>
            <person name="Blankenburg K."/>
            <person name="Forbes L."/>
            <person name="Fu Q."/>
            <person name="Gubbala S."/>
            <person name="Hirani K."/>
            <person name="Jayaseelan J.C."/>
            <person name="Lara F."/>
            <person name="Munidasa M."/>
            <person name="Palculict T."/>
            <person name="Patil S."/>
            <person name="Pu L.-L."/>
            <person name="Saada N."/>
            <person name="Tang L."/>
            <person name="Weissenberger G."/>
            <person name="Zhu Y."/>
            <person name="Hemphill L."/>
            <person name="Shang Y."/>
            <person name="Youmans B."/>
            <person name="Ayvaz T."/>
            <person name="Ross M."/>
            <person name="Santibanez J."/>
            <person name="Aqrawi P."/>
            <person name="Gross S."/>
            <person name="Joshi V."/>
            <person name="Fowler G."/>
            <person name="Nazareth L."/>
            <person name="Reid J."/>
            <person name="Worley K."/>
            <person name="Petrosino J."/>
            <person name="Highlander S."/>
            <person name="Gibbs R."/>
        </authorList>
    </citation>
    <scope>NUCLEOTIDE SEQUENCE [LARGE SCALE GENOMIC DNA]</scope>
    <source>
        <strain evidence="9 10">ATCC 49175</strain>
    </source>
</reference>
<evidence type="ECO:0000256" key="7">
    <source>
        <dbReference type="HAMAP-Rule" id="MF_00201"/>
    </source>
</evidence>
<dbReference type="SUPFAM" id="SSF57863">
    <property type="entry name" value="ArfGap/RecO-like zinc finger"/>
    <property type="match status" value="1"/>
</dbReference>
<dbReference type="PANTHER" id="PTHR33991:SF1">
    <property type="entry name" value="DNA REPAIR PROTEIN RECO"/>
    <property type="match status" value="1"/>
</dbReference>
<proteinExistence type="inferred from homology"/>
<dbReference type="HOGENOM" id="CLU_066632_4_0_9"/>
<dbReference type="GeneID" id="78413173"/>
<keyword evidence="10" id="KW-1185">Reference proteome</keyword>
<dbReference type="InterPro" id="IPR042242">
    <property type="entry name" value="RecO_C"/>
</dbReference>
<dbReference type="Gene3D" id="1.20.1440.120">
    <property type="entry name" value="Recombination protein O, C-terminal domain"/>
    <property type="match status" value="1"/>
</dbReference>
<organism evidence="9 10">
    <name type="scientific">Granulicatella adiacens ATCC 49175</name>
    <dbReference type="NCBI Taxonomy" id="638301"/>
    <lineage>
        <taxon>Bacteria</taxon>
        <taxon>Bacillati</taxon>
        <taxon>Bacillota</taxon>
        <taxon>Bacilli</taxon>
        <taxon>Lactobacillales</taxon>
        <taxon>Carnobacteriaceae</taxon>
        <taxon>Granulicatella</taxon>
    </lineage>
</organism>
<evidence type="ECO:0000259" key="8">
    <source>
        <dbReference type="Pfam" id="PF11967"/>
    </source>
</evidence>
<comment type="function">
    <text evidence="7">Involved in DNA repair and RecF pathway recombination.</text>
</comment>
<dbReference type="HAMAP" id="MF_00201">
    <property type="entry name" value="RecO"/>
    <property type="match status" value="1"/>
</dbReference>
<evidence type="ECO:0000256" key="4">
    <source>
        <dbReference type="ARBA" id="ARBA00023172"/>
    </source>
</evidence>
<dbReference type="Gene3D" id="2.40.50.140">
    <property type="entry name" value="Nucleic acid-binding proteins"/>
    <property type="match status" value="1"/>
</dbReference>
<dbReference type="GO" id="GO:0043590">
    <property type="term" value="C:bacterial nucleoid"/>
    <property type="evidence" value="ECO:0007669"/>
    <property type="project" value="TreeGrafter"/>
</dbReference>
<dbReference type="STRING" id="638301.HMPREF0444_0494"/>
<dbReference type="NCBIfam" id="TIGR00613">
    <property type="entry name" value="reco"/>
    <property type="match status" value="1"/>
</dbReference>
<dbReference type="PANTHER" id="PTHR33991">
    <property type="entry name" value="DNA REPAIR PROTEIN RECO"/>
    <property type="match status" value="1"/>
</dbReference>
<dbReference type="Pfam" id="PF02565">
    <property type="entry name" value="RecO_C"/>
    <property type="match status" value="1"/>
</dbReference>
<dbReference type="GO" id="GO:0006302">
    <property type="term" value="P:double-strand break repair"/>
    <property type="evidence" value="ECO:0007669"/>
    <property type="project" value="TreeGrafter"/>
</dbReference>
<evidence type="ECO:0000313" key="10">
    <source>
        <dbReference type="Proteomes" id="UP000005926"/>
    </source>
</evidence>
<dbReference type="InterPro" id="IPR037278">
    <property type="entry name" value="ARFGAP/RecO"/>
</dbReference>
<dbReference type="eggNOG" id="COG1381">
    <property type="taxonomic scope" value="Bacteria"/>
</dbReference>
<evidence type="ECO:0000256" key="5">
    <source>
        <dbReference type="ARBA" id="ARBA00023204"/>
    </source>
</evidence>
<dbReference type="SUPFAM" id="SSF50249">
    <property type="entry name" value="Nucleic acid-binding proteins"/>
    <property type="match status" value="1"/>
</dbReference>
<dbReference type="AlphaFoldDB" id="C8NEZ9"/>
<dbReference type="EMBL" id="ACKZ01000012">
    <property type="protein sequence ID" value="EEW37708.1"/>
    <property type="molecule type" value="Genomic_DNA"/>
</dbReference>
<keyword evidence="3 7" id="KW-0227">DNA damage</keyword>
<dbReference type="Pfam" id="PF11967">
    <property type="entry name" value="RecO_N"/>
    <property type="match status" value="1"/>
</dbReference>
<dbReference type="InterPro" id="IPR003717">
    <property type="entry name" value="RecO"/>
</dbReference>
<accession>C8NEZ9</accession>
<dbReference type="InterPro" id="IPR012340">
    <property type="entry name" value="NA-bd_OB-fold"/>
</dbReference>
<protein>
    <recommendedName>
        <fullName evidence="2 7">DNA repair protein RecO</fullName>
    </recommendedName>
    <alternativeName>
        <fullName evidence="6 7">Recombination protein O</fullName>
    </alternativeName>
</protein>
<feature type="domain" description="DNA replication/recombination mediator RecO N-terminal" evidence="8">
    <location>
        <begin position="6"/>
        <end position="76"/>
    </location>
</feature>
<evidence type="ECO:0000256" key="3">
    <source>
        <dbReference type="ARBA" id="ARBA00022763"/>
    </source>
</evidence>
<evidence type="ECO:0000256" key="1">
    <source>
        <dbReference type="ARBA" id="ARBA00007452"/>
    </source>
</evidence>
<dbReference type="InterPro" id="IPR022572">
    <property type="entry name" value="DNA_rep/recomb_RecO_N"/>
</dbReference>
<comment type="caution">
    <text evidence="9">The sequence shown here is derived from an EMBL/GenBank/DDBJ whole genome shotgun (WGS) entry which is preliminary data.</text>
</comment>
<dbReference type="GO" id="GO:0006310">
    <property type="term" value="P:DNA recombination"/>
    <property type="evidence" value="ECO:0007669"/>
    <property type="project" value="UniProtKB-UniRule"/>
</dbReference>
<comment type="similarity">
    <text evidence="1 7">Belongs to the RecO family.</text>
</comment>
<dbReference type="RefSeq" id="WP_005605639.1">
    <property type="nucleotide sequence ID" value="NZ_CP102283.1"/>
</dbReference>
<keyword evidence="5 7" id="KW-0234">DNA repair</keyword>
<evidence type="ECO:0000256" key="2">
    <source>
        <dbReference type="ARBA" id="ARBA00021310"/>
    </source>
</evidence>
<evidence type="ECO:0000256" key="6">
    <source>
        <dbReference type="ARBA" id="ARBA00033409"/>
    </source>
</evidence>
<evidence type="ECO:0000313" key="9">
    <source>
        <dbReference type="EMBL" id="EEW37708.1"/>
    </source>
</evidence>
<gene>
    <name evidence="7 9" type="primary">recO</name>
    <name evidence="9" type="ORF">HMPREF0444_0494</name>
</gene>
<sequence>MDYYHYFDGIVIMRQTYREKDMLVKILTRDHGKLMFFLRNAQQSNHPLTAATQVFTRATFLGHIHQNGFSFLKDSHDIKPATIVLQDVKAQAVLAYLTQLTDAVMDDHIVNKTVFQLLWDSIEAINNGIDAEVILRFFEIKILRYFGVEVEWQHCVICNRDTDLVDFSIQKHGCLCKNHLDEDEYRMQLSRKALYVARQLALVNTPKQIGSIQLSGETTSELRRLFDTIMDEYVGIRLKSKKFLDQMVEWETLMQKRGQD</sequence>